<dbReference type="SUPFAM" id="SSF53383">
    <property type="entry name" value="PLP-dependent transferases"/>
    <property type="match status" value="1"/>
</dbReference>
<comment type="catalytic activity">
    <reaction evidence="6">
        <text>4-aminobutanoate + 2-oxoglutarate = succinate semialdehyde + L-glutamate</text>
        <dbReference type="Rhea" id="RHEA:23352"/>
        <dbReference type="ChEBI" id="CHEBI:16810"/>
        <dbReference type="ChEBI" id="CHEBI:29985"/>
        <dbReference type="ChEBI" id="CHEBI:57706"/>
        <dbReference type="ChEBI" id="CHEBI:59888"/>
        <dbReference type="EC" id="2.6.1.19"/>
    </reaction>
</comment>
<accession>A0ABD2QCA0</accession>
<comment type="similarity">
    <text evidence="2 7">Belongs to the class-III pyridoxal-phosphate-dependent aminotransferase family.</text>
</comment>
<evidence type="ECO:0000256" key="6">
    <source>
        <dbReference type="ARBA" id="ARBA00048021"/>
    </source>
</evidence>
<keyword evidence="9" id="KW-1185">Reference proteome</keyword>
<evidence type="ECO:0000256" key="5">
    <source>
        <dbReference type="ARBA" id="ARBA00022898"/>
    </source>
</evidence>
<reference evidence="8 9" key="1">
    <citation type="submission" date="2024-11" db="EMBL/GenBank/DDBJ databases">
        <title>Adaptive evolution of stress response genes in parasites aligns with host niche diversity.</title>
        <authorList>
            <person name="Hahn C."/>
            <person name="Resl P."/>
        </authorList>
    </citation>
    <scope>NUCLEOTIDE SEQUENCE [LARGE SCALE GENOMIC DNA]</scope>
    <source>
        <strain evidence="8">EGGRZ-B1_66</strain>
        <tissue evidence="8">Body</tissue>
    </source>
</reference>
<evidence type="ECO:0000256" key="1">
    <source>
        <dbReference type="ARBA" id="ARBA00001933"/>
    </source>
</evidence>
<dbReference type="FunFam" id="3.40.640.10:FF:000073">
    <property type="entry name" value="Probable 4-aminobutyrate aminotransferase"/>
    <property type="match status" value="1"/>
</dbReference>
<dbReference type="Proteomes" id="UP001626550">
    <property type="component" value="Unassembled WGS sequence"/>
</dbReference>
<evidence type="ECO:0000313" key="9">
    <source>
        <dbReference type="Proteomes" id="UP001626550"/>
    </source>
</evidence>
<evidence type="ECO:0000256" key="3">
    <source>
        <dbReference type="ARBA" id="ARBA00022576"/>
    </source>
</evidence>
<dbReference type="CDD" id="cd00610">
    <property type="entry name" value="OAT_like"/>
    <property type="match status" value="1"/>
</dbReference>
<dbReference type="Gene3D" id="3.90.1150.10">
    <property type="entry name" value="Aspartate Aminotransferase, domain 1"/>
    <property type="match status" value="1"/>
</dbReference>
<gene>
    <name evidence="8" type="ORF">Ciccas_004168</name>
</gene>
<dbReference type="AlphaFoldDB" id="A0ABD2QCA0"/>
<proteinExistence type="inferred from homology"/>
<name>A0ABD2QCA0_9PLAT</name>
<dbReference type="InterPro" id="IPR005814">
    <property type="entry name" value="Aminotrans_3"/>
</dbReference>
<dbReference type="Pfam" id="PF00202">
    <property type="entry name" value="Aminotran_3"/>
    <property type="match status" value="1"/>
</dbReference>
<evidence type="ECO:0000256" key="2">
    <source>
        <dbReference type="ARBA" id="ARBA00008954"/>
    </source>
</evidence>
<dbReference type="PANTHER" id="PTHR43206:SF1">
    <property type="entry name" value="4-AMINOBUTYRATE AMINOTRANSFERASE, MITOCHONDRIAL"/>
    <property type="match status" value="1"/>
</dbReference>
<dbReference type="PIRSF" id="PIRSF000521">
    <property type="entry name" value="Transaminase_4ab_Lys_Orn"/>
    <property type="match status" value="1"/>
</dbReference>
<keyword evidence="5 7" id="KW-0663">Pyridoxal phosphate</keyword>
<dbReference type="PANTHER" id="PTHR43206">
    <property type="entry name" value="AMINOTRANSFERASE"/>
    <property type="match status" value="1"/>
</dbReference>
<comment type="caution">
    <text evidence="8">The sequence shown here is derived from an EMBL/GenBank/DDBJ whole genome shotgun (WGS) entry which is preliminary data.</text>
</comment>
<dbReference type="GO" id="GO:0034386">
    <property type="term" value="F:4-aminobutyrate:2-oxoglutarate transaminase activity"/>
    <property type="evidence" value="ECO:0007669"/>
    <property type="project" value="UniProtKB-EC"/>
</dbReference>
<keyword evidence="3" id="KW-0032">Aminotransferase</keyword>
<protein>
    <submittedName>
        <fullName evidence="8">Uncharacterized protein</fullName>
    </submittedName>
</protein>
<organism evidence="8 9">
    <name type="scientific">Cichlidogyrus casuarinus</name>
    <dbReference type="NCBI Taxonomy" id="1844966"/>
    <lineage>
        <taxon>Eukaryota</taxon>
        <taxon>Metazoa</taxon>
        <taxon>Spiralia</taxon>
        <taxon>Lophotrochozoa</taxon>
        <taxon>Platyhelminthes</taxon>
        <taxon>Monogenea</taxon>
        <taxon>Monopisthocotylea</taxon>
        <taxon>Dactylogyridea</taxon>
        <taxon>Ancyrocephalidae</taxon>
        <taxon>Cichlidogyrus</taxon>
    </lineage>
</organism>
<evidence type="ECO:0000256" key="4">
    <source>
        <dbReference type="ARBA" id="ARBA00022679"/>
    </source>
</evidence>
<sequence>MLLDLYTQIASVPLGYNHPALIKAASSKEYITASVNRPAMGLMPPANLRKQLDETLMSVCPKGLDSVVTMMCGTCSVENAFKAAFMAYRKRERGSEEFTQEELESCMHNAEPGAPKLSILSFYGGFHGRTFAALTCTRSKPIHKIDVPQFDWPAAQFPKIHYPFSKHEKENQEAIKKSLQDVQAKINEWKHKAPVAAVIVEPIQSEGGDNHAPKEFFVKLQKLCKKNGVYFIVDEVQTGCGTTGTFWDHEKWGLQEGPDFMTFSKKMLTGGFYAKKDLLPSVGFRIFNTWMGEPSKLVLLKAVLDVVRQEKLVQNAADTGSYLLSELEKIAAGKLSNLRGAGLLIAFDVGESASQRDKLVHQLLQRGIITGACGANTLRLRPSMILTKKHVDLFLDHMNQTLKSI</sequence>
<dbReference type="InterPro" id="IPR015424">
    <property type="entry name" value="PyrdxlP-dep_Trfase"/>
</dbReference>
<dbReference type="InterPro" id="IPR015422">
    <property type="entry name" value="PyrdxlP-dep_Trfase_small"/>
</dbReference>
<dbReference type="EMBL" id="JBJKFK010000418">
    <property type="protein sequence ID" value="KAL3317175.1"/>
    <property type="molecule type" value="Genomic_DNA"/>
</dbReference>
<evidence type="ECO:0000256" key="7">
    <source>
        <dbReference type="RuleBase" id="RU003560"/>
    </source>
</evidence>
<dbReference type="InterPro" id="IPR015421">
    <property type="entry name" value="PyrdxlP-dep_Trfase_major"/>
</dbReference>
<comment type="cofactor">
    <cofactor evidence="1">
        <name>pyridoxal 5'-phosphate</name>
        <dbReference type="ChEBI" id="CHEBI:597326"/>
    </cofactor>
</comment>
<keyword evidence="4" id="KW-0808">Transferase</keyword>
<evidence type="ECO:0000313" key="8">
    <source>
        <dbReference type="EMBL" id="KAL3317175.1"/>
    </source>
</evidence>
<dbReference type="Gene3D" id="3.40.640.10">
    <property type="entry name" value="Type I PLP-dependent aspartate aminotransferase-like (Major domain)"/>
    <property type="match status" value="1"/>
</dbReference>